<evidence type="ECO:0000256" key="1">
    <source>
        <dbReference type="SAM" id="MobiDB-lite"/>
    </source>
</evidence>
<organism evidence="2 3">
    <name type="scientific">Pleurodeles waltl</name>
    <name type="common">Iberian ribbed newt</name>
    <dbReference type="NCBI Taxonomy" id="8319"/>
    <lineage>
        <taxon>Eukaryota</taxon>
        <taxon>Metazoa</taxon>
        <taxon>Chordata</taxon>
        <taxon>Craniata</taxon>
        <taxon>Vertebrata</taxon>
        <taxon>Euteleostomi</taxon>
        <taxon>Amphibia</taxon>
        <taxon>Batrachia</taxon>
        <taxon>Caudata</taxon>
        <taxon>Salamandroidea</taxon>
        <taxon>Salamandridae</taxon>
        <taxon>Pleurodelinae</taxon>
        <taxon>Pleurodeles</taxon>
    </lineage>
</organism>
<reference evidence="2" key="1">
    <citation type="journal article" date="2022" name="bioRxiv">
        <title>Sequencing and chromosome-scale assembly of the giantPleurodeles waltlgenome.</title>
        <authorList>
            <person name="Brown T."/>
            <person name="Elewa A."/>
            <person name="Iarovenko S."/>
            <person name="Subramanian E."/>
            <person name="Araus A.J."/>
            <person name="Petzold A."/>
            <person name="Susuki M."/>
            <person name="Suzuki K.-i.T."/>
            <person name="Hayashi T."/>
            <person name="Toyoda A."/>
            <person name="Oliveira C."/>
            <person name="Osipova E."/>
            <person name="Leigh N.D."/>
            <person name="Simon A."/>
            <person name="Yun M.H."/>
        </authorList>
    </citation>
    <scope>NUCLEOTIDE SEQUENCE</scope>
    <source>
        <strain evidence="2">20211129_DDA</strain>
        <tissue evidence="2">Liver</tissue>
    </source>
</reference>
<keyword evidence="3" id="KW-1185">Reference proteome</keyword>
<evidence type="ECO:0000313" key="3">
    <source>
        <dbReference type="Proteomes" id="UP001066276"/>
    </source>
</evidence>
<gene>
    <name evidence="2" type="ORF">NDU88_006416</name>
</gene>
<sequence length="90" mass="9818">MLTLAPMCNDNTGVLDKLHHRTFVPSKKEVQQERQKVVEAVASLTGQDLSPIPATGEEMDQSGLDQDSDITRISEEEGLEVTPGTSHCII</sequence>
<protein>
    <submittedName>
        <fullName evidence="2">Uncharacterized protein</fullName>
    </submittedName>
</protein>
<accession>A0AAV7TER7</accession>
<comment type="caution">
    <text evidence="2">The sequence shown here is derived from an EMBL/GenBank/DDBJ whole genome shotgun (WGS) entry which is preliminary data.</text>
</comment>
<dbReference type="EMBL" id="JANPWB010000007">
    <property type="protein sequence ID" value="KAJ1174596.1"/>
    <property type="molecule type" value="Genomic_DNA"/>
</dbReference>
<name>A0AAV7TER7_PLEWA</name>
<feature type="region of interest" description="Disordered" evidence="1">
    <location>
        <begin position="48"/>
        <end position="69"/>
    </location>
</feature>
<dbReference type="AlphaFoldDB" id="A0AAV7TER7"/>
<proteinExistence type="predicted"/>
<dbReference type="Proteomes" id="UP001066276">
    <property type="component" value="Chromosome 4_1"/>
</dbReference>
<evidence type="ECO:0000313" key="2">
    <source>
        <dbReference type="EMBL" id="KAJ1174596.1"/>
    </source>
</evidence>